<proteinExistence type="inferred from homology"/>
<dbReference type="NCBIfam" id="TIGR00247">
    <property type="entry name" value="endolytic transglycosylase MltG"/>
    <property type="match status" value="1"/>
</dbReference>
<dbReference type="Proteomes" id="UP000781173">
    <property type="component" value="Unassembled WGS sequence"/>
</dbReference>
<dbReference type="GO" id="GO:0009252">
    <property type="term" value="P:peptidoglycan biosynthetic process"/>
    <property type="evidence" value="ECO:0007669"/>
    <property type="project" value="UniProtKB-UniRule"/>
</dbReference>
<sequence length="351" mass="39470">MVKLIKIIVWLLVIFGLVVFVAYRWYETQLNNSVGGDSRIVFEVLPGESSDVIAEKLLQQGLINDKTVLLIYLRLNTSLSSGIQAGLFDLSPSQTIPEIVAALQSSRRADEFKVTIPEGLRLDEIAKIVAISFENAGATNFSEADYVKIAENPDKINFTSTVATFLDEHKPNGVSLEGFLYPETYFFTKSTTTQEVIERQITTLRQALSADDFVTIKNSKYGLYEILNIASMVEREAFSASESPIIADIIRRRNEDGVEGVRLLQIDATLLYIAKDWKADAFRLKSSESRYNTYKYTGLPPTPISNPGKDAILGSIYPEKNDYWFYIHDLSGKMHLAKTLAEHNANIRKYL</sequence>
<evidence type="ECO:0000256" key="2">
    <source>
        <dbReference type="ARBA" id="ARBA00022692"/>
    </source>
</evidence>
<dbReference type="AlphaFoldDB" id="A0A952DVF2"/>
<comment type="similarity">
    <text evidence="7">Belongs to the transglycosylase MltG family.</text>
</comment>
<keyword evidence="6 7" id="KW-0961">Cell wall biogenesis/degradation</keyword>
<evidence type="ECO:0000256" key="1">
    <source>
        <dbReference type="ARBA" id="ARBA00022475"/>
    </source>
</evidence>
<comment type="catalytic activity">
    <reaction evidence="7">
        <text>a peptidoglycan chain = a peptidoglycan chain with N-acetyl-1,6-anhydromuramyl-[peptide] at the reducing end + a peptidoglycan chain with N-acetylglucosamine at the non-reducing end.</text>
        <dbReference type="EC" id="4.2.2.29"/>
    </reaction>
</comment>
<dbReference type="EC" id="4.2.2.29" evidence="7"/>
<dbReference type="GO" id="GO:0071555">
    <property type="term" value="P:cell wall organization"/>
    <property type="evidence" value="ECO:0007669"/>
    <property type="project" value="UniProtKB-KW"/>
</dbReference>
<dbReference type="EMBL" id="JACFOF010000002">
    <property type="protein sequence ID" value="MBW7953400.1"/>
    <property type="molecule type" value="Genomic_DNA"/>
</dbReference>
<keyword evidence="5 7" id="KW-0456">Lyase</keyword>
<organism evidence="8 9">
    <name type="scientific">Candidatus Dojkabacteria bacterium</name>
    <dbReference type="NCBI Taxonomy" id="2099670"/>
    <lineage>
        <taxon>Bacteria</taxon>
        <taxon>Candidatus Dojkabacteria</taxon>
    </lineage>
</organism>
<dbReference type="PANTHER" id="PTHR30518:SF2">
    <property type="entry name" value="ENDOLYTIC MUREIN TRANSGLYCOSYLASE"/>
    <property type="match status" value="1"/>
</dbReference>
<feature type="transmembrane region" description="Helical" evidence="7">
    <location>
        <begin position="7"/>
        <end position="26"/>
    </location>
</feature>
<dbReference type="Pfam" id="PF02618">
    <property type="entry name" value="YceG"/>
    <property type="match status" value="1"/>
</dbReference>
<evidence type="ECO:0000256" key="3">
    <source>
        <dbReference type="ARBA" id="ARBA00022989"/>
    </source>
</evidence>
<evidence type="ECO:0000256" key="5">
    <source>
        <dbReference type="ARBA" id="ARBA00023239"/>
    </source>
</evidence>
<dbReference type="GO" id="GO:0008932">
    <property type="term" value="F:lytic endotransglycosylase activity"/>
    <property type="evidence" value="ECO:0007669"/>
    <property type="project" value="UniProtKB-UniRule"/>
</dbReference>
<comment type="subcellular location">
    <subcellularLocation>
        <location evidence="7">Cell membrane</location>
        <topology evidence="7">Single-pass membrane protein</topology>
    </subcellularLocation>
</comment>
<evidence type="ECO:0000313" key="8">
    <source>
        <dbReference type="EMBL" id="MBW7953400.1"/>
    </source>
</evidence>
<dbReference type="PANTHER" id="PTHR30518">
    <property type="entry name" value="ENDOLYTIC MUREIN TRANSGLYCOSYLASE"/>
    <property type="match status" value="1"/>
</dbReference>
<keyword evidence="1 7" id="KW-1003">Cell membrane</keyword>
<name>A0A952DVF2_9BACT</name>
<gene>
    <name evidence="7 8" type="primary">mltG</name>
    <name evidence="8" type="ORF">H3C67_01300</name>
</gene>
<reference evidence="8" key="1">
    <citation type="journal article" date="2022" name="ISME J.">
        <title>A general approach to explore prokaryotic protein glycosylation reveals the unique surface layer modulation of an anammox bacterium.</title>
        <authorList>
            <person name="Pabst M."/>
            <person name="Grouzdev D.S."/>
            <person name="Lawson C.E."/>
            <person name="Kleikamp H.B.C."/>
            <person name="de Ram C."/>
            <person name="Louwen R."/>
            <person name="Lin Y.M."/>
            <person name="Lucker S."/>
            <person name="van Loosdrecht M.C.M."/>
            <person name="Laureni M."/>
        </authorList>
    </citation>
    <scope>NUCLEOTIDE SEQUENCE</scope>
    <source>
        <strain evidence="8">BROCD043</strain>
    </source>
</reference>
<feature type="site" description="Important for catalytic activity" evidence="7">
    <location>
        <position position="236"/>
    </location>
</feature>
<evidence type="ECO:0000313" key="9">
    <source>
        <dbReference type="Proteomes" id="UP000781173"/>
    </source>
</evidence>
<keyword evidence="4 7" id="KW-0472">Membrane</keyword>
<accession>A0A952DVF2</accession>
<keyword evidence="3 7" id="KW-1133">Transmembrane helix</keyword>
<evidence type="ECO:0000256" key="7">
    <source>
        <dbReference type="HAMAP-Rule" id="MF_02065"/>
    </source>
</evidence>
<evidence type="ECO:0000256" key="6">
    <source>
        <dbReference type="ARBA" id="ARBA00023316"/>
    </source>
</evidence>
<dbReference type="GO" id="GO:0005886">
    <property type="term" value="C:plasma membrane"/>
    <property type="evidence" value="ECO:0007669"/>
    <property type="project" value="UniProtKB-SubCell"/>
</dbReference>
<keyword evidence="2 7" id="KW-0812">Transmembrane</keyword>
<dbReference type="Gene3D" id="3.30.1490.480">
    <property type="entry name" value="Endolytic murein transglycosylase"/>
    <property type="match status" value="1"/>
</dbReference>
<protein>
    <recommendedName>
        <fullName evidence="7">Endolytic murein transglycosylase</fullName>
        <ecNumber evidence="7">4.2.2.29</ecNumber>
    </recommendedName>
    <alternativeName>
        <fullName evidence="7">Peptidoglycan lytic transglycosylase</fullName>
    </alternativeName>
    <alternativeName>
        <fullName evidence="7">Peptidoglycan polymerization terminase</fullName>
    </alternativeName>
</protein>
<dbReference type="InterPro" id="IPR003770">
    <property type="entry name" value="MLTG-like"/>
</dbReference>
<dbReference type="HAMAP" id="MF_02065">
    <property type="entry name" value="MltG"/>
    <property type="match status" value="1"/>
</dbReference>
<comment type="caution">
    <text evidence="8">The sequence shown here is derived from an EMBL/GenBank/DDBJ whole genome shotgun (WGS) entry which is preliminary data.</text>
</comment>
<comment type="function">
    <text evidence="7">Functions as a peptidoglycan terminase that cleaves nascent peptidoglycan strands endolytically to terminate their elongation.</text>
</comment>
<evidence type="ECO:0000256" key="4">
    <source>
        <dbReference type="ARBA" id="ARBA00023136"/>
    </source>
</evidence>